<evidence type="ECO:0008006" key="4">
    <source>
        <dbReference type="Google" id="ProtNLM"/>
    </source>
</evidence>
<keyword evidence="3" id="KW-1185">Reference proteome</keyword>
<feature type="compositionally biased region" description="Basic and acidic residues" evidence="1">
    <location>
        <begin position="418"/>
        <end position="437"/>
    </location>
</feature>
<organism evidence="2 3">
    <name type="scientific">Lithohypha guttulata</name>
    <dbReference type="NCBI Taxonomy" id="1690604"/>
    <lineage>
        <taxon>Eukaryota</taxon>
        <taxon>Fungi</taxon>
        <taxon>Dikarya</taxon>
        <taxon>Ascomycota</taxon>
        <taxon>Pezizomycotina</taxon>
        <taxon>Eurotiomycetes</taxon>
        <taxon>Chaetothyriomycetidae</taxon>
        <taxon>Chaetothyriales</taxon>
        <taxon>Trichomeriaceae</taxon>
        <taxon>Lithohypha</taxon>
    </lineage>
</organism>
<evidence type="ECO:0000256" key="1">
    <source>
        <dbReference type="SAM" id="MobiDB-lite"/>
    </source>
</evidence>
<sequence length="437" mass="49604">MSLRIELDDPGQLEHYYPGQELRGNVIFQLLKQRKIATASIVFRGKIDTEYIEHRRGAGGNHGPRSRSHEVIRLFEYSHTLFKGPFDVPPQTFSWPFTIAIPTHVQYRRTGNKSPGFITDGVSLLPPSIDWKDYAITHDARGRIKYKLVARVDSGGLFKNEDTELPITIFRFATVPPPKPQLLKHEFPNQCWSSRELRDQPHTLRQKFKHITSDDPKLKTPCIALKAWVHFPLQLAQHQKTAIAFSIQHSRVTPNDPEAPDLVLDSLRLYLKSHTSITVVRNSMRAALNLTDQYCAGRADLASHSVACQGTRLDLNGKEVCLSDDICLADWQLAKNQSRPVVGDLDTYTLKRRHLMNVQADVRYPPTGHVFQLKTEFRIEVLDEYMPEMAQRAGNRLGQGGQVTRLEDVDPELPTYDEDVRSPEAESGGKAEVETKS</sequence>
<dbReference type="InterPro" id="IPR014752">
    <property type="entry name" value="Arrestin-like_C"/>
</dbReference>
<dbReference type="Gene3D" id="2.60.40.640">
    <property type="match status" value="1"/>
</dbReference>
<dbReference type="InterPro" id="IPR014756">
    <property type="entry name" value="Ig_E-set"/>
</dbReference>
<accession>A0ABR0K775</accession>
<protein>
    <recommendedName>
        <fullName evidence="4">Arrestin-like N-terminal domain-containing protein</fullName>
    </recommendedName>
</protein>
<evidence type="ECO:0000313" key="3">
    <source>
        <dbReference type="Proteomes" id="UP001345013"/>
    </source>
</evidence>
<feature type="region of interest" description="Disordered" evidence="1">
    <location>
        <begin position="393"/>
        <end position="437"/>
    </location>
</feature>
<dbReference type="Proteomes" id="UP001345013">
    <property type="component" value="Unassembled WGS sequence"/>
</dbReference>
<comment type="caution">
    <text evidence="2">The sequence shown here is derived from an EMBL/GenBank/DDBJ whole genome shotgun (WGS) entry which is preliminary data.</text>
</comment>
<gene>
    <name evidence="2" type="ORF">LTR24_006201</name>
</gene>
<proteinExistence type="predicted"/>
<evidence type="ECO:0000313" key="2">
    <source>
        <dbReference type="EMBL" id="KAK5089480.1"/>
    </source>
</evidence>
<dbReference type="EMBL" id="JAVRRG010000077">
    <property type="protein sequence ID" value="KAK5089480.1"/>
    <property type="molecule type" value="Genomic_DNA"/>
</dbReference>
<dbReference type="SUPFAM" id="SSF81296">
    <property type="entry name" value="E set domains"/>
    <property type="match status" value="1"/>
</dbReference>
<reference evidence="2 3" key="1">
    <citation type="submission" date="2023-08" db="EMBL/GenBank/DDBJ databases">
        <title>Black Yeasts Isolated from many extreme environments.</title>
        <authorList>
            <person name="Coleine C."/>
            <person name="Stajich J.E."/>
            <person name="Selbmann L."/>
        </authorList>
    </citation>
    <scope>NUCLEOTIDE SEQUENCE [LARGE SCALE GENOMIC DNA]</scope>
    <source>
        <strain evidence="2 3">CCFEE 5885</strain>
    </source>
</reference>
<name>A0ABR0K775_9EURO</name>